<evidence type="ECO:0000313" key="6">
    <source>
        <dbReference type="Proteomes" id="UP000658131"/>
    </source>
</evidence>
<organism evidence="5 6">
    <name type="scientific">Yanshouia hominis</name>
    <dbReference type="NCBI Taxonomy" id="2763673"/>
    <lineage>
        <taxon>Bacteria</taxon>
        <taxon>Bacillati</taxon>
        <taxon>Bacillota</taxon>
        <taxon>Clostridia</taxon>
        <taxon>Eubacteriales</taxon>
        <taxon>Oscillospiraceae</taxon>
        <taxon>Yanshouia</taxon>
    </lineage>
</organism>
<dbReference type="SUPFAM" id="SSF46894">
    <property type="entry name" value="C-terminal effector domain of the bipartite response regulators"/>
    <property type="match status" value="1"/>
</dbReference>
<evidence type="ECO:0000313" key="5">
    <source>
        <dbReference type="EMBL" id="MBC8575630.1"/>
    </source>
</evidence>
<dbReference type="Pfam" id="PF00196">
    <property type="entry name" value="GerE"/>
    <property type="match status" value="1"/>
</dbReference>
<name>A0ABR7NGX7_9FIRM</name>
<reference evidence="5 6" key="1">
    <citation type="submission" date="2020-08" db="EMBL/GenBank/DDBJ databases">
        <title>Genome public.</title>
        <authorList>
            <person name="Liu C."/>
            <person name="Sun Q."/>
        </authorList>
    </citation>
    <scope>NUCLEOTIDE SEQUENCE [LARGE SCALE GENOMIC DNA]</scope>
    <source>
        <strain evidence="5 6">BX1</strain>
    </source>
</reference>
<evidence type="ECO:0000259" key="4">
    <source>
        <dbReference type="PROSITE" id="PS50043"/>
    </source>
</evidence>
<dbReference type="PANTHER" id="PTHR44688:SF16">
    <property type="entry name" value="DNA-BINDING TRANSCRIPTIONAL ACTIVATOR DEVR_DOSR"/>
    <property type="match status" value="1"/>
</dbReference>
<dbReference type="RefSeq" id="WP_262399250.1">
    <property type="nucleotide sequence ID" value="NZ_JACRTB010000005.1"/>
</dbReference>
<dbReference type="PRINTS" id="PR00038">
    <property type="entry name" value="HTHLUXR"/>
</dbReference>
<dbReference type="EMBL" id="JACRTB010000005">
    <property type="protein sequence ID" value="MBC8575630.1"/>
    <property type="molecule type" value="Genomic_DNA"/>
</dbReference>
<keyword evidence="6" id="KW-1185">Reference proteome</keyword>
<dbReference type="InterPro" id="IPR000792">
    <property type="entry name" value="Tscrpt_reg_LuxR_C"/>
</dbReference>
<dbReference type="Gene3D" id="1.10.10.10">
    <property type="entry name" value="Winged helix-like DNA-binding domain superfamily/Winged helix DNA-binding domain"/>
    <property type="match status" value="1"/>
</dbReference>
<feature type="domain" description="HTH luxR-type" evidence="4">
    <location>
        <begin position="329"/>
        <end position="394"/>
    </location>
</feature>
<evidence type="ECO:0000256" key="2">
    <source>
        <dbReference type="ARBA" id="ARBA00023125"/>
    </source>
</evidence>
<dbReference type="PROSITE" id="PS50043">
    <property type="entry name" value="HTH_LUXR_2"/>
    <property type="match status" value="1"/>
</dbReference>
<keyword evidence="1" id="KW-0805">Transcription regulation</keyword>
<dbReference type="SMART" id="SM00421">
    <property type="entry name" value="HTH_LUXR"/>
    <property type="match status" value="1"/>
</dbReference>
<accession>A0ABR7NGX7</accession>
<gene>
    <name evidence="5" type="ORF">H8717_04285</name>
</gene>
<dbReference type="InterPro" id="IPR016032">
    <property type="entry name" value="Sig_transdc_resp-reg_C-effctor"/>
</dbReference>
<dbReference type="InterPro" id="IPR036388">
    <property type="entry name" value="WH-like_DNA-bd_sf"/>
</dbReference>
<proteinExistence type="predicted"/>
<keyword evidence="2" id="KW-0238">DNA-binding</keyword>
<evidence type="ECO:0000256" key="1">
    <source>
        <dbReference type="ARBA" id="ARBA00023015"/>
    </source>
</evidence>
<keyword evidence="3" id="KW-0804">Transcription</keyword>
<sequence length="395" mass="44387">MFEHSESDGCEVTLFLESDAVGISYETHRDLRRRLGSKWDSRRQKAFMEELPLIRSLLHEDGESLNWVSEFQENFWRMELTRYAETRLKMRAVRIQEKSRLCSLLDRGAVPPGFLSNPQWAERILFTLDRRGNYKISGISERLARISGVSEGEPLEQFFHTSLFYQSGLLFDLALLTDRTLQSANIALWSGKVHHMLMTVVPLGHRNRQILLSLRAVSAEAYYRMQLSGAGAHPAEELSGPAVALYHPADSSRQIPLVCNAAFQRIIDSGNASELLGNLAAHLHALPAREAKIHQTFNGKCYFCSASKAAGQGGSELFITLWERPIDRLEEIGGKLTPRELEIARQLCHGHPLRCIAGYCGISEGTVKKTASNIYRKLGVGGRVELVHRLLPHDA</sequence>
<dbReference type="CDD" id="cd06170">
    <property type="entry name" value="LuxR_C_like"/>
    <property type="match status" value="1"/>
</dbReference>
<evidence type="ECO:0000256" key="3">
    <source>
        <dbReference type="ARBA" id="ARBA00023163"/>
    </source>
</evidence>
<protein>
    <submittedName>
        <fullName evidence="5">Helix-turn-helix transcriptional regulator</fullName>
    </submittedName>
</protein>
<dbReference type="PANTHER" id="PTHR44688">
    <property type="entry name" value="DNA-BINDING TRANSCRIPTIONAL ACTIVATOR DEVR_DOSR"/>
    <property type="match status" value="1"/>
</dbReference>
<comment type="caution">
    <text evidence="5">The sequence shown here is derived from an EMBL/GenBank/DDBJ whole genome shotgun (WGS) entry which is preliminary data.</text>
</comment>
<dbReference type="Proteomes" id="UP000658131">
    <property type="component" value="Unassembled WGS sequence"/>
</dbReference>